<proteinExistence type="predicted"/>
<evidence type="ECO:0000313" key="3">
    <source>
        <dbReference type="Proteomes" id="UP000324222"/>
    </source>
</evidence>
<sequence>MREVGIVDCKGTGRGGNRSKKGVNQRQRFLSWSHNPTGACKFLPRRSPARPTASATHRQSPSCTLRIPGSPSASRRAIRPPLSPPVRGTPLFGRRALASLAHRHQNAVTQTKTNGNESFPYPHSDHEDKLRFSSRSDNHAFPGALFRTRPRSHLRVDRL</sequence>
<feature type="region of interest" description="Disordered" evidence="1">
    <location>
        <begin position="1"/>
        <end position="90"/>
    </location>
</feature>
<accession>A0A5B7GHG3</accession>
<comment type="caution">
    <text evidence="2">The sequence shown here is derived from an EMBL/GenBank/DDBJ whole genome shotgun (WGS) entry which is preliminary data.</text>
</comment>
<feature type="compositionally biased region" description="Polar residues" evidence="1">
    <location>
        <begin position="53"/>
        <end position="63"/>
    </location>
</feature>
<protein>
    <submittedName>
        <fullName evidence="2">Uncharacterized protein</fullName>
    </submittedName>
</protein>
<feature type="region of interest" description="Disordered" evidence="1">
    <location>
        <begin position="104"/>
        <end position="143"/>
    </location>
</feature>
<feature type="compositionally biased region" description="Polar residues" evidence="1">
    <location>
        <begin position="106"/>
        <end position="117"/>
    </location>
</feature>
<reference evidence="2 3" key="1">
    <citation type="submission" date="2019-05" db="EMBL/GenBank/DDBJ databases">
        <title>Another draft genome of Portunus trituberculatus and its Hox gene families provides insights of decapod evolution.</title>
        <authorList>
            <person name="Jeong J.-H."/>
            <person name="Song I."/>
            <person name="Kim S."/>
            <person name="Choi T."/>
            <person name="Kim D."/>
            <person name="Ryu S."/>
            <person name="Kim W."/>
        </authorList>
    </citation>
    <scope>NUCLEOTIDE SEQUENCE [LARGE SCALE GENOMIC DNA]</scope>
    <source>
        <tissue evidence="2">Muscle</tissue>
    </source>
</reference>
<keyword evidence="3" id="KW-1185">Reference proteome</keyword>
<evidence type="ECO:0000313" key="2">
    <source>
        <dbReference type="EMBL" id="MPC57036.1"/>
    </source>
</evidence>
<feature type="compositionally biased region" description="Basic and acidic residues" evidence="1">
    <location>
        <begin position="123"/>
        <end position="138"/>
    </location>
</feature>
<organism evidence="2 3">
    <name type="scientific">Portunus trituberculatus</name>
    <name type="common">Swimming crab</name>
    <name type="synonym">Neptunus trituberculatus</name>
    <dbReference type="NCBI Taxonomy" id="210409"/>
    <lineage>
        <taxon>Eukaryota</taxon>
        <taxon>Metazoa</taxon>
        <taxon>Ecdysozoa</taxon>
        <taxon>Arthropoda</taxon>
        <taxon>Crustacea</taxon>
        <taxon>Multicrustacea</taxon>
        <taxon>Malacostraca</taxon>
        <taxon>Eumalacostraca</taxon>
        <taxon>Eucarida</taxon>
        <taxon>Decapoda</taxon>
        <taxon>Pleocyemata</taxon>
        <taxon>Brachyura</taxon>
        <taxon>Eubrachyura</taxon>
        <taxon>Portunoidea</taxon>
        <taxon>Portunidae</taxon>
        <taxon>Portuninae</taxon>
        <taxon>Portunus</taxon>
    </lineage>
</organism>
<dbReference type="Proteomes" id="UP000324222">
    <property type="component" value="Unassembled WGS sequence"/>
</dbReference>
<dbReference type="AlphaFoldDB" id="A0A5B7GHG3"/>
<feature type="compositionally biased region" description="Polar residues" evidence="1">
    <location>
        <begin position="24"/>
        <end position="36"/>
    </location>
</feature>
<name>A0A5B7GHG3_PORTR</name>
<gene>
    <name evidence="2" type="ORF">E2C01_051005</name>
</gene>
<dbReference type="EMBL" id="VSRR010014451">
    <property type="protein sequence ID" value="MPC57036.1"/>
    <property type="molecule type" value="Genomic_DNA"/>
</dbReference>
<evidence type="ECO:0000256" key="1">
    <source>
        <dbReference type="SAM" id="MobiDB-lite"/>
    </source>
</evidence>